<gene>
    <name evidence="2" type="ORF">UFOPK3564_02837</name>
</gene>
<feature type="region of interest" description="Disordered" evidence="1">
    <location>
        <begin position="108"/>
        <end position="316"/>
    </location>
</feature>
<feature type="compositionally biased region" description="Basic and acidic residues" evidence="1">
    <location>
        <begin position="208"/>
        <end position="232"/>
    </location>
</feature>
<feature type="compositionally biased region" description="Basic and acidic residues" evidence="1">
    <location>
        <begin position="17"/>
        <end position="36"/>
    </location>
</feature>
<proteinExistence type="predicted"/>
<feature type="compositionally biased region" description="Acidic residues" evidence="1">
    <location>
        <begin position="65"/>
        <end position="75"/>
    </location>
</feature>
<feature type="compositionally biased region" description="Basic and acidic residues" evidence="1">
    <location>
        <begin position="164"/>
        <end position="188"/>
    </location>
</feature>
<feature type="region of interest" description="Disordered" evidence="1">
    <location>
        <begin position="1"/>
        <end position="91"/>
    </location>
</feature>
<feature type="compositionally biased region" description="Basic and acidic residues" evidence="1">
    <location>
        <begin position="47"/>
        <end position="64"/>
    </location>
</feature>
<organism evidence="2">
    <name type="scientific">freshwater metagenome</name>
    <dbReference type="NCBI Taxonomy" id="449393"/>
    <lineage>
        <taxon>unclassified sequences</taxon>
        <taxon>metagenomes</taxon>
        <taxon>ecological metagenomes</taxon>
    </lineage>
</organism>
<feature type="compositionally biased region" description="Low complexity" evidence="1">
    <location>
        <begin position="257"/>
        <end position="275"/>
    </location>
</feature>
<dbReference type="EMBL" id="CAFBMK010000226">
    <property type="protein sequence ID" value="CAB4939205.1"/>
    <property type="molecule type" value="Genomic_DNA"/>
</dbReference>
<protein>
    <submittedName>
        <fullName evidence="2">Unannotated protein</fullName>
    </submittedName>
</protein>
<name>A0A6J7J7J5_9ZZZZ</name>
<feature type="compositionally biased region" description="Basic and acidic residues" evidence="1">
    <location>
        <begin position="239"/>
        <end position="256"/>
    </location>
</feature>
<feature type="compositionally biased region" description="Polar residues" evidence="1">
    <location>
        <begin position="307"/>
        <end position="316"/>
    </location>
</feature>
<evidence type="ECO:0000256" key="1">
    <source>
        <dbReference type="SAM" id="MobiDB-lite"/>
    </source>
</evidence>
<dbReference type="AlphaFoldDB" id="A0A6J7J7J5"/>
<evidence type="ECO:0000313" key="2">
    <source>
        <dbReference type="EMBL" id="CAB4939205.1"/>
    </source>
</evidence>
<reference evidence="2" key="1">
    <citation type="submission" date="2020-05" db="EMBL/GenBank/DDBJ databases">
        <authorList>
            <person name="Chiriac C."/>
            <person name="Salcher M."/>
            <person name="Ghai R."/>
            <person name="Kavagutti S V."/>
        </authorList>
    </citation>
    <scope>NUCLEOTIDE SEQUENCE</scope>
</reference>
<feature type="compositionally biased region" description="Low complexity" evidence="1">
    <location>
        <begin position="1"/>
        <end position="10"/>
    </location>
</feature>
<accession>A0A6J7J7J5</accession>
<sequence>MDPEPAAGDEAPPDDVGDARGEHQHGQRDLDRHGLEAPRGGGAGGEPARRGDGHRVVDGLPRGEPDEEQRDEGDAGDGQVDQRGDAGGVAHLRGDGLLLHAARLAEEHAARGATGRGGDRDEQDDDADAADPVGQRAPQEDGVGLPVDLDERRGARGGDAGGALEDRVGDPRERAGEQQRDRGEEARGHPGQSGGHEAVASRGRRHRPPDPRLAQEQREDGRRGGRGAERPDGPAVGDHGGDRADQAGDGQGDRAGRQGAAGQRPDAGPDAWPAGAPQPPPEAAGVGGDVAHRSSTAPSFCAPLPVASTSAMSPCS</sequence>